<organism evidence="2 3">
    <name type="scientific">Penicillium camemberti (strain FM 013)</name>
    <dbReference type="NCBI Taxonomy" id="1429867"/>
    <lineage>
        <taxon>Eukaryota</taxon>
        <taxon>Fungi</taxon>
        <taxon>Dikarya</taxon>
        <taxon>Ascomycota</taxon>
        <taxon>Pezizomycotina</taxon>
        <taxon>Eurotiomycetes</taxon>
        <taxon>Eurotiomycetidae</taxon>
        <taxon>Eurotiales</taxon>
        <taxon>Aspergillaceae</taxon>
        <taxon>Penicillium</taxon>
    </lineage>
</organism>
<reference evidence="2 3" key="1">
    <citation type="journal article" date="2014" name="Nat. Commun.">
        <title>Multiple recent horizontal transfers of a large genomic region in cheese making fungi.</title>
        <authorList>
            <person name="Cheeseman K."/>
            <person name="Ropars J."/>
            <person name="Renault P."/>
            <person name="Dupont J."/>
            <person name="Gouzy J."/>
            <person name="Branca A."/>
            <person name="Abraham A.L."/>
            <person name="Ceppi M."/>
            <person name="Conseiller E."/>
            <person name="Debuchy R."/>
            <person name="Malagnac F."/>
            <person name="Goarin A."/>
            <person name="Silar P."/>
            <person name="Lacoste S."/>
            <person name="Sallet E."/>
            <person name="Bensimon A."/>
            <person name="Giraud T."/>
            <person name="Brygoo Y."/>
        </authorList>
    </citation>
    <scope>NUCLEOTIDE SEQUENCE [LARGE SCALE GENOMIC DNA]</scope>
    <source>
        <strain evidence="3">FM 013</strain>
    </source>
</reference>
<proteinExistence type="predicted"/>
<evidence type="ECO:0000313" key="2">
    <source>
        <dbReference type="EMBL" id="CRL28939.1"/>
    </source>
</evidence>
<feature type="region of interest" description="Disordered" evidence="1">
    <location>
        <begin position="95"/>
        <end position="114"/>
    </location>
</feature>
<name>A0A0G4PR98_PENC3</name>
<keyword evidence="3" id="KW-1185">Reference proteome</keyword>
<dbReference type="Proteomes" id="UP000053732">
    <property type="component" value="Unassembled WGS sequence"/>
</dbReference>
<evidence type="ECO:0000256" key="1">
    <source>
        <dbReference type="SAM" id="MobiDB-lite"/>
    </source>
</evidence>
<gene>
    <name evidence="2" type="ORF">PCAMFM013_S031g000107</name>
</gene>
<sequence>MLEPFRGGKKRADRQRQGLLRRMMCEGGCSSGRGDIVYLMKEALKDTLLWCLKGCPLRLALAHLYLTTAINHFDQSSISDDPYLVTDNASCFKGRNRKRQSCPPRLSIADSLNA</sequence>
<protein>
    <submittedName>
        <fullName evidence="2">Str. FM013</fullName>
    </submittedName>
</protein>
<dbReference type="AlphaFoldDB" id="A0A0G4PR98"/>
<accession>A0A0G4PR98</accession>
<dbReference type="EMBL" id="HG793164">
    <property type="protein sequence ID" value="CRL28939.1"/>
    <property type="molecule type" value="Genomic_DNA"/>
</dbReference>
<evidence type="ECO:0000313" key="3">
    <source>
        <dbReference type="Proteomes" id="UP000053732"/>
    </source>
</evidence>